<evidence type="ECO:0000313" key="4">
    <source>
        <dbReference type="Proteomes" id="UP000008207"/>
    </source>
</evidence>
<keyword evidence="1" id="KW-0812">Transmembrane</keyword>
<keyword evidence="1" id="KW-1133">Transmembrane helix</keyword>
<dbReference type="Gene3D" id="3.30.70.1230">
    <property type="entry name" value="Nucleotide cyclase"/>
    <property type="match status" value="1"/>
</dbReference>
<dbReference type="RefSeq" id="WP_015926922.1">
    <property type="nucleotide sequence ID" value="NC_011894.1"/>
</dbReference>
<evidence type="ECO:0000313" key="3">
    <source>
        <dbReference type="EMBL" id="ACL55209.1"/>
    </source>
</evidence>
<dbReference type="Pfam" id="PF00211">
    <property type="entry name" value="Guanylate_cyc"/>
    <property type="match status" value="1"/>
</dbReference>
<evidence type="ECO:0000259" key="2">
    <source>
        <dbReference type="PROSITE" id="PS50125"/>
    </source>
</evidence>
<dbReference type="PANTHER" id="PTHR43081">
    <property type="entry name" value="ADENYLATE CYCLASE, TERMINAL-DIFFERENTIATION SPECIFIC-RELATED"/>
    <property type="match status" value="1"/>
</dbReference>
<dbReference type="PROSITE" id="PS50125">
    <property type="entry name" value="GUANYLATE_CYCLASE_2"/>
    <property type="match status" value="1"/>
</dbReference>
<dbReference type="AlphaFoldDB" id="B8IUG4"/>
<dbReference type="KEGG" id="mno:Mnod_0163"/>
<dbReference type="GO" id="GO:0004016">
    <property type="term" value="F:adenylate cyclase activity"/>
    <property type="evidence" value="ECO:0007669"/>
    <property type="project" value="UniProtKB-ARBA"/>
</dbReference>
<dbReference type="SUPFAM" id="SSF55073">
    <property type="entry name" value="Nucleotide cyclase"/>
    <property type="match status" value="1"/>
</dbReference>
<dbReference type="InterPro" id="IPR001054">
    <property type="entry name" value="A/G_cyclase"/>
</dbReference>
<dbReference type="InterPro" id="IPR050697">
    <property type="entry name" value="Adenylyl/Guanylyl_Cyclase_3/4"/>
</dbReference>
<feature type="transmembrane region" description="Helical" evidence="1">
    <location>
        <begin position="209"/>
        <end position="230"/>
    </location>
</feature>
<dbReference type="Proteomes" id="UP000008207">
    <property type="component" value="Chromosome"/>
</dbReference>
<reference evidence="3 4" key="1">
    <citation type="submission" date="2009-01" db="EMBL/GenBank/DDBJ databases">
        <title>Complete sequence of chromosome of Methylobacterium nodulans ORS 2060.</title>
        <authorList>
            <consortium name="US DOE Joint Genome Institute"/>
            <person name="Lucas S."/>
            <person name="Copeland A."/>
            <person name="Lapidus A."/>
            <person name="Glavina del Rio T."/>
            <person name="Dalin E."/>
            <person name="Tice H."/>
            <person name="Bruce D."/>
            <person name="Goodwin L."/>
            <person name="Pitluck S."/>
            <person name="Sims D."/>
            <person name="Brettin T."/>
            <person name="Detter J.C."/>
            <person name="Han C."/>
            <person name="Larimer F."/>
            <person name="Land M."/>
            <person name="Hauser L."/>
            <person name="Kyrpides N."/>
            <person name="Ivanova N."/>
            <person name="Marx C.J."/>
            <person name="Richardson P."/>
        </authorList>
    </citation>
    <scope>NUCLEOTIDE SEQUENCE [LARGE SCALE GENOMIC DNA]</scope>
    <source>
        <strain evidence="4">LMG 21967 / CNCM I-2342 / ORS 2060</strain>
    </source>
</reference>
<dbReference type="InterPro" id="IPR029787">
    <property type="entry name" value="Nucleotide_cyclase"/>
</dbReference>
<feature type="transmembrane region" description="Helical" evidence="1">
    <location>
        <begin position="152"/>
        <end position="171"/>
    </location>
</feature>
<dbReference type="HOGENOM" id="CLU_033715_2_0_5"/>
<gene>
    <name evidence="3" type="ordered locus">Mnod_0163</name>
</gene>
<dbReference type="PANTHER" id="PTHR43081:SF20">
    <property type="entry name" value="TWO-COMPONENT RESPONSE REGULATOR"/>
    <property type="match status" value="1"/>
</dbReference>
<protein>
    <submittedName>
        <fullName evidence="3">Adenylate/guanylate cyclase</fullName>
    </submittedName>
</protein>
<dbReference type="GO" id="GO:0035556">
    <property type="term" value="P:intracellular signal transduction"/>
    <property type="evidence" value="ECO:0007669"/>
    <property type="project" value="InterPro"/>
</dbReference>
<dbReference type="GO" id="GO:0006171">
    <property type="term" value="P:cAMP biosynthetic process"/>
    <property type="evidence" value="ECO:0007669"/>
    <property type="project" value="TreeGrafter"/>
</dbReference>
<dbReference type="OrthoDB" id="9789782at2"/>
<evidence type="ECO:0000256" key="1">
    <source>
        <dbReference type="SAM" id="Phobius"/>
    </source>
</evidence>
<name>B8IUG4_METNO</name>
<proteinExistence type="predicted"/>
<dbReference type="CDD" id="cd07302">
    <property type="entry name" value="CHD"/>
    <property type="match status" value="1"/>
</dbReference>
<feature type="transmembrane region" description="Helical" evidence="1">
    <location>
        <begin position="36"/>
        <end position="60"/>
    </location>
</feature>
<keyword evidence="1" id="KW-0472">Membrane</keyword>
<feature type="transmembrane region" description="Helical" evidence="1">
    <location>
        <begin position="92"/>
        <end position="112"/>
    </location>
</feature>
<feature type="domain" description="Guanylate cyclase" evidence="2">
    <location>
        <begin position="276"/>
        <end position="408"/>
    </location>
</feature>
<accession>B8IUG4</accession>
<dbReference type="STRING" id="460265.Mnod_0163"/>
<dbReference type="EMBL" id="CP001349">
    <property type="protein sequence ID" value="ACL55209.1"/>
    <property type="molecule type" value="Genomic_DNA"/>
</dbReference>
<sequence length="469" mass="50732">MTGAISLGRLLAELGTLRAVDASGRMRRVLRQQEDAGLAFAFRARQAAILVVSLWLLFLVPTPRDLYYLAFAALFFGLGWIPFRLRRHRRALAIKLGFILLDAVLVTLVVVLPPPAELGVDWPIQTRLRAVEYLYLLLLLGEASLSYSPLAVVWTGFSIMGAWSVAVVAVYCRPDTVRYRDVVAQLGPLSDEMALKTVFDPRYVGLTPWWTQMVLTALLTSLLACAVARARATLLARVRGEVARADLARYVSPDVADALTATAHSGFGAPRERVVAVLFADLVGFTTLAERLQPETVLALLKAFRERSCRIVFAHGGTLDKFLGDGFMATFGCLEDEPDAPHTALACALALQEEMARWNAEREAAGQPCVALSIGLHCGPVVVGTIGAQQRVEFTVVGDVVNVASRLQQATRDLGGGIVASEGCLAAAIDAGLALDGFGDSRELTLRGRSQPIRVRVWTGHPPTVPRPA</sequence>
<keyword evidence="4" id="KW-1185">Reference proteome</keyword>
<organism evidence="3 4">
    <name type="scientific">Methylobacterium nodulans (strain LMG 21967 / CNCM I-2342 / ORS 2060)</name>
    <dbReference type="NCBI Taxonomy" id="460265"/>
    <lineage>
        <taxon>Bacteria</taxon>
        <taxon>Pseudomonadati</taxon>
        <taxon>Pseudomonadota</taxon>
        <taxon>Alphaproteobacteria</taxon>
        <taxon>Hyphomicrobiales</taxon>
        <taxon>Methylobacteriaceae</taxon>
        <taxon>Methylobacterium</taxon>
    </lineage>
</organism>
<feature type="transmembrane region" description="Helical" evidence="1">
    <location>
        <begin position="66"/>
        <end position="85"/>
    </location>
</feature>
<dbReference type="SMART" id="SM00044">
    <property type="entry name" value="CYCc"/>
    <property type="match status" value="1"/>
</dbReference>
<dbReference type="eggNOG" id="COG2114">
    <property type="taxonomic scope" value="Bacteria"/>
</dbReference>